<dbReference type="PANTHER" id="PTHR11364:SF27">
    <property type="entry name" value="SULFURTRANSFERASE"/>
    <property type="match status" value="1"/>
</dbReference>
<evidence type="ECO:0000256" key="2">
    <source>
        <dbReference type="ARBA" id="ARBA00022737"/>
    </source>
</evidence>
<evidence type="ECO:0000256" key="1">
    <source>
        <dbReference type="ARBA" id="ARBA00022679"/>
    </source>
</evidence>
<accession>A0ABT2JQG3</accession>
<comment type="caution">
    <text evidence="4">The sequence shown here is derived from an EMBL/GenBank/DDBJ whole genome shotgun (WGS) entry which is preliminary data.</text>
</comment>
<keyword evidence="5" id="KW-1185">Reference proteome</keyword>
<dbReference type="Gene3D" id="3.40.250.10">
    <property type="entry name" value="Rhodanese-like domain"/>
    <property type="match status" value="2"/>
</dbReference>
<dbReference type="CDD" id="cd01448">
    <property type="entry name" value="TST_Repeat_1"/>
    <property type="match status" value="1"/>
</dbReference>
<gene>
    <name evidence="4" type="ORF">LHJ74_07390</name>
</gene>
<keyword evidence="1" id="KW-0808">Transferase</keyword>
<dbReference type="PROSITE" id="PS50206">
    <property type="entry name" value="RHODANESE_3"/>
    <property type="match status" value="2"/>
</dbReference>
<feature type="domain" description="Rhodanese" evidence="3">
    <location>
        <begin position="20"/>
        <end position="138"/>
    </location>
</feature>
<organism evidence="4 5">
    <name type="scientific">Streptomyces gossypii</name>
    <dbReference type="NCBI Taxonomy" id="2883101"/>
    <lineage>
        <taxon>Bacteria</taxon>
        <taxon>Bacillati</taxon>
        <taxon>Actinomycetota</taxon>
        <taxon>Actinomycetes</taxon>
        <taxon>Kitasatosporales</taxon>
        <taxon>Streptomycetaceae</taxon>
        <taxon>Streptomyces</taxon>
    </lineage>
</organism>
<dbReference type="PROSITE" id="PS00380">
    <property type="entry name" value="RHODANESE_1"/>
    <property type="match status" value="1"/>
</dbReference>
<dbReference type="Pfam" id="PF00581">
    <property type="entry name" value="Rhodanese"/>
    <property type="match status" value="2"/>
</dbReference>
<dbReference type="Proteomes" id="UP001156389">
    <property type="component" value="Unassembled WGS sequence"/>
</dbReference>
<dbReference type="SMART" id="SM00450">
    <property type="entry name" value="RHOD"/>
    <property type="match status" value="2"/>
</dbReference>
<dbReference type="InterPro" id="IPR036873">
    <property type="entry name" value="Rhodanese-like_dom_sf"/>
</dbReference>
<feature type="domain" description="Rhodanese" evidence="3">
    <location>
        <begin position="168"/>
        <end position="279"/>
    </location>
</feature>
<dbReference type="InterPro" id="IPR045078">
    <property type="entry name" value="TST/MPST-like"/>
</dbReference>
<dbReference type="SUPFAM" id="SSF52821">
    <property type="entry name" value="Rhodanese/Cell cycle control phosphatase"/>
    <property type="match status" value="2"/>
</dbReference>
<evidence type="ECO:0000259" key="3">
    <source>
        <dbReference type="PROSITE" id="PS50206"/>
    </source>
</evidence>
<dbReference type="PANTHER" id="PTHR11364">
    <property type="entry name" value="THIOSULFATE SULFERTANSFERASE"/>
    <property type="match status" value="1"/>
</dbReference>
<reference evidence="4 5" key="1">
    <citation type="submission" date="2021-10" db="EMBL/GenBank/DDBJ databases">
        <title>Streptomyces gossypii sp. nov., isolated from soil collected from cotton field.</title>
        <authorList>
            <person name="Ge X."/>
            <person name="Chen X."/>
            <person name="Liu W."/>
        </authorList>
    </citation>
    <scope>NUCLEOTIDE SEQUENCE [LARGE SCALE GENOMIC DNA]</scope>
    <source>
        <strain evidence="4 5">N2-109</strain>
    </source>
</reference>
<dbReference type="InterPro" id="IPR001307">
    <property type="entry name" value="Thiosulphate_STrfase_CS"/>
</dbReference>
<keyword evidence="2" id="KW-0677">Repeat</keyword>
<proteinExistence type="predicted"/>
<dbReference type="CDD" id="cd01449">
    <property type="entry name" value="TST_Repeat_2"/>
    <property type="match status" value="1"/>
</dbReference>
<protein>
    <submittedName>
        <fullName evidence="4">Sulfurtransferase</fullName>
    </submittedName>
</protein>
<name>A0ABT2JQG3_9ACTN</name>
<evidence type="ECO:0000313" key="5">
    <source>
        <dbReference type="Proteomes" id="UP001156389"/>
    </source>
</evidence>
<dbReference type="EMBL" id="JAJAGO010000003">
    <property type="protein sequence ID" value="MCT2589744.1"/>
    <property type="molecule type" value="Genomic_DNA"/>
</dbReference>
<sequence length="282" mass="29822">MPDAQDTLITVPELRELLAAGSPPHLLDVRWSRSGPPPLEHYLAGHLPGAVRVDLGADLAGPPGAGGRHPLPGTAGFEATMRRVGVRGGEPVVVYDQRDATAAAARLWWMLRYFGHRDVRVLDGGYEAWERAGGPVVQGRGEEPSAPGDFTAVPGGMPRLTVDEVPGFAAEGVLLDSRLGERFRGEVEPLDPVAGHIPGAVSAPTFDNSAPDGRFRPPGELRERFRDLGVTSRTPAAAYCGSGVTAAHQVLALRLAGIDAALYVGSWSEWIADPDREVATGP</sequence>
<evidence type="ECO:0000313" key="4">
    <source>
        <dbReference type="EMBL" id="MCT2589744.1"/>
    </source>
</evidence>
<dbReference type="InterPro" id="IPR001763">
    <property type="entry name" value="Rhodanese-like_dom"/>
</dbReference>